<accession>A0ABP7CK24</accession>
<protein>
    <submittedName>
        <fullName evidence="2">Uncharacterized protein</fullName>
    </submittedName>
</protein>
<name>A0ABP7CK24_9PSEU</name>
<evidence type="ECO:0000313" key="2">
    <source>
        <dbReference type="EMBL" id="GAA3690099.1"/>
    </source>
</evidence>
<keyword evidence="1" id="KW-0472">Membrane</keyword>
<reference evidence="3" key="1">
    <citation type="journal article" date="2019" name="Int. J. Syst. Evol. Microbiol.">
        <title>The Global Catalogue of Microorganisms (GCM) 10K type strain sequencing project: providing services to taxonomists for standard genome sequencing and annotation.</title>
        <authorList>
            <consortium name="The Broad Institute Genomics Platform"/>
            <consortium name="The Broad Institute Genome Sequencing Center for Infectious Disease"/>
            <person name="Wu L."/>
            <person name="Ma J."/>
        </authorList>
    </citation>
    <scope>NUCLEOTIDE SEQUENCE [LARGE SCALE GENOMIC DNA]</scope>
    <source>
        <strain evidence="3">JCM 17494</strain>
    </source>
</reference>
<organism evidence="2 3">
    <name type="scientific">Lentzea roselyniae</name>
    <dbReference type="NCBI Taxonomy" id="531940"/>
    <lineage>
        <taxon>Bacteria</taxon>
        <taxon>Bacillati</taxon>
        <taxon>Actinomycetota</taxon>
        <taxon>Actinomycetes</taxon>
        <taxon>Pseudonocardiales</taxon>
        <taxon>Pseudonocardiaceae</taxon>
        <taxon>Lentzea</taxon>
    </lineage>
</organism>
<comment type="caution">
    <text evidence="2">The sequence shown here is derived from an EMBL/GenBank/DDBJ whole genome shotgun (WGS) entry which is preliminary data.</text>
</comment>
<dbReference type="Proteomes" id="UP001500711">
    <property type="component" value="Unassembled WGS sequence"/>
</dbReference>
<evidence type="ECO:0000313" key="3">
    <source>
        <dbReference type="Proteomes" id="UP001500711"/>
    </source>
</evidence>
<dbReference type="EMBL" id="BAABBE010000090">
    <property type="protein sequence ID" value="GAA3690099.1"/>
    <property type="molecule type" value="Genomic_DNA"/>
</dbReference>
<gene>
    <name evidence="2" type="ORF">GCM10022267_90900</name>
</gene>
<keyword evidence="1" id="KW-1133">Transmembrane helix</keyword>
<keyword evidence="1" id="KW-0812">Transmembrane</keyword>
<sequence>MRDLLEPVLHTYWMVAALSWSVIGAQLMLVVLLWSGARARRWAFALGLGFHVGIMYLMSLAAFGLAMIGVLVLVCAPPRRVGKSVRNRDDCEDRSRAV</sequence>
<proteinExistence type="predicted"/>
<keyword evidence="3" id="KW-1185">Reference proteome</keyword>
<evidence type="ECO:0000256" key="1">
    <source>
        <dbReference type="SAM" id="Phobius"/>
    </source>
</evidence>
<feature type="transmembrane region" description="Helical" evidence="1">
    <location>
        <begin position="12"/>
        <end position="34"/>
    </location>
</feature>
<feature type="transmembrane region" description="Helical" evidence="1">
    <location>
        <begin position="54"/>
        <end position="76"/>
    </location>
</feature>